<dbReference type="KEGG" id="lko:ABN16_00760"/>
<comment type="similarity">
    <text evidence="2">Belongs to the MreD family.</text>
</comment>
<evidence type="ECO:0000313" key="10">
    <source>
        <dbReference type="Proteomes" id="UP000036000"/>
    </source>
</evidence>
<name>A0AAC8UU46_9LACO</name>
<dbReference type="GO" id="GO:0008360">
    <property type="term" value="P:regulation of cell shape"/>
    <property type="evidence" value="ECO:0007669"/>
    <property type="project" value="UniProtKB-KW"/>
</dbReference>
<evidence type="ECO:0000256" key="6">
    <source>
        <dbReference type="ARBA" id="ARBA00022989"/>
    </source>
</evidence>
<comment type="subcellular location">
    <subcellularLocation>
        <location evidence="1">Cell membrane</location>
        <topology evidence="1">Multi-pass membrane protein</topology>
    </subcellularLocation>
</comment>
<dbReference type="AlphaFoldDB" id="A0AAC8UU46"/>
<evidence type="ECO:0000256" key="4">
    <source>
        <dbReference type="ARBA" id="ARBA00022692"/>
    </source>
</evidence>
<sequence>MYRLSKLRFGFPIGLFLLLLLDGSISQSFSVQLFHYPSAMVSHLVVLWLVCGAIFEADQGEAYPMPLASWAAVAGAVFDLYYTGIFGVYVFVFPVVIYVTRRLVLYIRPNFLSGLLIYFIDITIVEALGYLASRAIHLTTMSGSSFLVNTLGPTLAFNLAMFVILYFPIRWVYNWLK</sequence>
<evidence type="ECO:0000256" key="1">
    <source>
        <dbReference type="ARBA" id="ARBA00004651"/>
    </source>
</evidence>
<evidence type="ECO:0000313" key="9">
    <source>
        <dbReference type="EMBL" id="AKP63667.1"/>
    </source>
</evidence>
<dbReference type="EMBL" id="CP012033">
    <property type="protein sequence ID" value="AKP63667.1"/>
    <property type="molecule type" value="Genomic_DNA"/>
</dbReference>
<feature type="transmembrane region" description="Helical" evidence="8">
    <location>
        <begin position="111"/>
        <end position="133"/>
    </location>
</feature>
<dbReference type="Pfam" id="PF04093">
    <property type="entry name" value="MreD"/>
    <property type="match status" value="1"/>
</dbReference>
<dbReference type="GO" id="GO:0005886">
    <property type="term" value="C:plasma membrane"/>
    <property type="evidence" value="ECO:0007669"/>
    <property type="project" value="UniProtKB-SubCell"/>
</dbReference>
<protein>
    <submittedName>
        <fullName evidence="9">Rod shape-determining protein MreD</fullName>
    </submittedName>
</protein>
<organism evidence="9 10">
    <name type="scientific">Levilactobacillus koreensis</name>
    <dbReference type="NCBI Taxonomy" id="637971"/>
    <lineage>
        <taxon>Bacteria</taxon>
        <taxon>Bacillati</taxon>
        <taxon>Bacillota</taxon>
        <taxon>Bacilli</taxon>
        <taxon>Lactobacillales</taxon>
        <taxon>Lactobacillaceae</taxon>
        <taxon>Levilactobacillus</taxon>
    </lineage>
</organism>
<keyword evidence="4 8" id="KW-0812">Transmembrane</keyword>
<proteinExistence type="inferred from homology"/>
<dbReference type="RefSeq" id="WP_048732122.1">
    <property type="nucleotide sequence ID" value="NZ_CP012033.1"/>
</dbReference>
<keyword evidence="6 8" id="KW-1133">Transmembrane helix</keyword>
<dbReference type="Proteomes" id="UP000036000">
    <property type="component" value="Chromosome"/>
</dbReference>
<keyword evidence="10" id="KW-1185">Reference proteome</keyword>
<accession>A0AAC8UU46</accession>
<evidence type="ECO:0000256" key="7">
    <source>
        <dbReference type="ARBA" id="ARBA00023136"/>
    </source>
</evidence>
<keyword evidence="5" id="KW-0133">Cell shape</keyword>
<evidence type="ECO:0000256" key="3">
    <source>
        <dbReference type="ARBA" id="ARBA00022475"/>
    </source>
</evidence>
<reference evidence="9 10" key="1">
    <citation type="submission" date="2015-07" db="EMBL/GenBank/DDBJ databases">
        <title>Lactobacillus korensis/26-25/ whole genome sequencing.</title>
        <authorList>
            <person name="Kim M.K."/>
            <person name="Im W.-T."/>
            <person name="Srinivasan S."/>
            <person name="Lee J.-J."/>
        </authorList>
    </citation>
    <scope>NUCLEOTIDE SEQUENCE [LARGE SCALE GENOMIC DNA]</scope>
    <source>
        <strain evidence="9 10">26-25</strain>
    </source>
</reference>
<evidence type="ECO:0000256" key="5">
    <source>
        <dbReference type="ARBA" id="ARBA00022960"/>
    </source>
</evidence>
<keyword evidence="7 8" id="KW-0472">Membrane</keyword>
<keyword evidence="3" id="KW-1003">Cell membrane</keyword>
<gene>
    <name evidence="9" type="ORF">ABN16_00760</name>
</gene>
<dbReference type="InterPro" id="IPR007227">
    <property type="entry name" value="Cell_shape_determining_MreD"/>
</dbReference>
<evidence type="ECO:0000256" key="2">
    <source>
        <dbReference type="ARBA" id="ARBA00007776"/>
    </source>
</evidence>
<evidence type="ECO:0000256" key="8">
    <source>
        <dbReference type="SAM" id="Phobius"/>
    </source>
</evidence>
<dbReference type="NCBIfam" id="TIGR03426">
    <property type="entry name" value="shape_MreD"/>
    <property type="match status" value="1"/>
</dbReference>
<feature type="transmembrane region" description="Helical" evidence="8">
    <location>
        <begin position="67"/>
        <end position="99"/>
    </location>
</feature>
<feature type="transmembrane region" description="Helical" evidence="8">
    <location>
        <begin position="145"/>
        <end position="169"/>
    </location>
</feature>